<evidence type="ECO:0000313" key="1">
    <source>
        <dbReference type="EMBL" id="CAJ1381485.1"/>
    </source>
</evidence>
<sequence length="515" mass="58351">MVARLGALDAPLDLRLASAARVAPEALAALGTYRDLHPLRFNQRHVYQNDLTGHLLAYLDKSQRWALCWPRAPRHRLHRPRACKPMATYEALELERTLWHGGAGHFLTMPLPAGRQFFFNHTGFQPILAEFAEAPARVAALLRLGEFLWRPEPFDFFLADISRQVGFFERPVMNLWTMGSHFYQQAFADAPSAPCWGGGYLPQLCCAPRLSAERRSWCFGSDREIEKHCCGAFLKDRPRPKSIEAAAAAPAATLSVKVQIFVQSYHKDRFALVPFLESLDLFWPSAWNSTVFLAVDHTDSDRALCAELEARSGTAVRCIFPQAVLRRKSRVDSIEWSGRSVSKRYHRELLQYHYLLSDVYIEQMGQEADWVAWFDADVVLFRSPQPGFRGAKPLLFGRPGLSYSMATLALRSSWTPSPSSCGRRTCAASAASWRPASRSRTSNLRTRPGALPPKRPPWYMRATTRTWRRESVRKAPCPRICITSTGRTTPGPWRTAPSLACSRRTRAWAFEWLAT</sequence>
<dbReference type="Proteomes" id="UP001178507">
    <property type="component" value="Unassembled WGS sequence"/>
</dbReference>
<proteinExistence type="predicted"/>
<gene>
    <name evidence="1" type="ORF">EVOR1521_LOCUS9158</name>
</gene>
<dbReference type="EMBL" id="CAUJNA010000813">
    <property type="protein sequence ID" value="CAJ1381485.1"/>
    <property type="molecule type" value="Genomic_DNA"/>
</dbReference>
<accession>A0AA36I5S0</accession>
<reference evidence="1" key="1">
    <citation type="submission" date="2023-08" db="EMBL/GenBank/DDBJ databases">
        <authorList>
            <person name="Chen Y."/>
            <person name="Shah S."/>
            <person name="Dougan E. K."/>
            <person name="Thang M."/>
            <person name="Chan C."/>
        </authorList>
    </citation>
    <scope>NUCLEOTIDE SEQUENCE</scope>
</reference>
<name>A0AA36I5S0_9DINO</name>
<comment type="caution">
    <text evidence="1">The sequence shown here is derived from an EMBL/GenBank/DDBJ whole genome shotgun (WGS) entry which is preliminary data.</text>
</comment>
<keyword evidence="2" id="KW-1185">Reference proteome</keyword>
<organism evidence="1 2">
    <name type="scientific">Effrenium voratum</name>
    <dbReference type="NCBI Taxonomy" id="2562239"/>
    <lineage>
        <taxon>Eukaryota</taxon>
        <taxon>Sar</taxon>
        <taxon>Alveolata</taxon>
        <taxon>Dinophyceae</taxon>
        <taxon>Suessiales</taxon>
        <taxon>Symbiodiniaceae</taxon>
        <taxon>Effrenium</taxon>
    </lineage>
</organism>
<dbReference type="AlphaFoldDB" id="A0AA36I5S0"/>
<evidence type="ECO:0000313" key="2">
    <source>
        <dbReference type="Proteomes" id="UP001178507"/>
    </source>
</evidence>
<protein>
    <submittedName>
        <fullName evidence="1">Uncharacterized protein</fullName>
    </submittedName>
</protein>